<keyword evidence="2" id="KW-1185">Reference proteome</keyword>
<evidence type="ECO:0000313" key="1">
    <source>
        <dbReference type="EMBL" id="KAH6895853.1"/>
    </source>
</evidence>
<organism evidence="1 2">
    <name type="scientific">Thelonectria olida</name>
    <dbReference type="NCBI Taxonomy" id="1576542"/>
    <lineage>
        <taxon>Eukaryota</taxon>
        <taxon>Fungi</taxon>
        <taxon>Dikarya</taxon>
        <taxon>Ascomycota</taxon>
        <taxon>Pezizomycotina</taxon>
        <taxon>Sordariomycetes</taxon>
        <taxon>Hypocreomycetidae</taxon>
        <taxon>Hypocreales</taxon>
        <taxon>Nectriaceae</taxon>
        <taxon>Thelonectria</taxon>
    </lineage>
</organism>
<reference evidence="1 2" key="1">
    <citation type="journal article" date="2021" name="Nat. Commun.">
        <title>Genetic determinants of endophytism in the Arabidopsis root mycobiome.</title>
        <authorList>
            <person name="Mesny F."/>
            <person name="Miyauchi S."/>
            <person name="Thiergart T."/>
            <person name="Pickel B."/>
            <person name="Atanasova L."/>
            <person name="Karlsson M."/>
            <person name="Huettel B."/>
            <person name="Barry K.W."/>
            <person name="Haridas S."/>
            <person name="Chen C."/>
            <person name="Bauer D."/>
            <person name="Andreopoulos W."/>
            <person name="Pangilinan J."/>
            <person name="LaButti K."/>
            <person name="Riley R."/>
            <person name="Lipzen A."/>
            <person name="Clum A."/>
            <person name="Drula E."/>
            <person name="Henrissat B."/>
            <person name="Kohler A."/>
            <person name="Grigoriev I.V."/>
            <person name="Martin F.M."/>
            <person name="Hacquard S."/>
        </authorList>
    </citation>
    <scope>NUCLEOTIDE SEQUENCE [LARGE SCALE GENOMIC DNA]</scope>
    <source>
        <strain evidence="1 2">MPI-CAGE-CH-0241</strain>
    </source>
</reference>
<comment type="caution">
    <text evidence="1">The sequence shown here is derived from an EMBL/GenBank/DDBJ whole genome shotgun (WGS) entry which is preliminary data.</text>
</comment>
<protein>
    <submittedName>
        <fullName evidence="1">Uncharacterized protein</fullName>
    </submittedName>
</protein>
<sequence>MHCNSSPLLSPRYLMREVRGKSKPAANLPSHRISSWPVGSAGKRLGERFCQQESRDCCNETLVCTLCASTPATHFPSCLPLFSCVFATCILDVSPARTSAHLSCHHSTSRFPSGEAVRRKPWDPAGTGFECRPSSNAFARNRKRDYRICSNSDLQKKNSLLVALQRHGLIEWR</sequence>
<dbReference type="EMBL" id="JAGPYM010000004">
    <property type="protein sequence ID" value="KAH6895853.1"/>
    <property type="molecule type" value="Genomic_DNA"/>
</dbReference>
<dbReference type="Proteomes" id="UP000777438">
    <property type="component" value="Unassembled WGS sequence"/>
</dbReference>
<evidence type="ECO:0000313" key="2">
    <source>
        <dbReference type="Proteomes" id="UP000777438"/>
    </source>
</evidence>
<proteinExistence type="predicted"/>
<dbReference type="AlphaFoldDB" id="A0A9P9ATG8"/>
<name>A0A9P9ATG8_9HYPO</name>
<accession>A0A9P9ATG8</accession>
<gene>
    <name evidence="1" type="ORF">B0T10DRAFT_227774</name>
</gene>